<keyword evidence="1" id="KW-1133">Transmembrane helix</keyword>
<keyword evidence="3" id="KW-1185">Reference proteome</keyword>
<keyword evidence="1" id="KW-0472">Membrane</keyword>
<dbReference type="RefSeq" id="WP_343995765.1">
    <property type="nucleotide sequence ID" value="NZ_BAAALG010000011.1"/>
</dbReference>
<evidence type="ECO:0000313" key="3">
    <source>
        <dbReference type="Proteomes" id="UP001501581"/>
    </source>
</evidence>
<comment type="caution">
    <text evidence="2">The sequence shown here is derived from an EMBL/GenBank/DDBJ whole genome shotgun (WGS) entry which is preliminary data.</text>
</comment>
<accession>A0ABP4EGU6</accession>
<proteinExistence type="predicted"/>
<evidence type="ECO:0000256" key="1">
    <source>
        <dbReference type="SAM" id="Phobius"/>
    </source>
</evidence>
<reference evidence="3" key="1">
    <citation type="journal article" date="2019" name="Int. J. Syst. Evol. Microbiol.">
        <title>The Global Catalogue of Microorganisms (GCM) 10K type strain sequencing project: providing services to taxonomists for standard genome sequencing and annotation.</title>
        <authorList>
            <consortium name="The Broad Institute Genomics Platform"/>
            <consortium name="The Broad Institute Genome Sequencing Center for Infectious Disease"/>
            <person name="Wu L."/>
            <person name="Ma J."/>
        </authorList>
    </citation>
    <scope>NUCLEOTIDE SEQUENCE [LARGE SCALE GENOMIC DNA]</scope>
    <source>
        <strain evidence="3">JCM 13008</strain>
    </source>
</reference>
<keyword evidence="1" id="KW-0812">Transmembrane</keyword>
<dbReference type="NCBIfam" id="TIGR02532">
    <property type="entry name" value="IV_pilin_GFxxxE"/>
    <property type="match status" value="1"/>
</dbReference>
<evidence type="ECO:0000313" key="2">
    <source>
        <dbReference type="EMBL" id="GAA1108824.1"/>
    </source>
</evidence>
<dbReference type="PROSITE" id="PS00409">
    <property type="entry name" value="PROKAR_NTER_METHYL"/>
    <property type="match status" value="1"/>
</dbReference>
<feature type="transmembrane region" description="Helical" evidence="1">
    <location>
        <begin position="24"/>
        <end position="46"/>
    </location>
</feature>
<protein>
    <submittedName>
        <fullName evidence="2">Prepilin-type N-terminal cleavage/methylation domain-containing protein</fullName>
    </submittedName>
</protein>
<dbReference type="Pfam" id="PF07963">
    <property type="entry name" value="N_methyl"/>
    <property type="match status" value="1"/>
</dbReference>
<dbReference type="Gene3D" id="3.30.700.10">
    <property type="entry name" value="Glycoprotein, Type 4 Pilin"/>
    <property type="match status" value="1"/>
</dbReference>
<gene>
    <name evidence="2" type="ORF">GCM10009668_31400</name>
</gene>
<dbReference type="InterPro" id="IPR045584">
    <property type="entry name" value="Pilin-like"/>
</dbReference>
<dbReference type="EMBL" id="BAAALG010000011">
    <property type="protein sequence ID" value="GAA1108824.1"/>
    <property type="molecule type" value="Genomic_DNA"/>
</dbReference>
<dbReference type="SUPFAM" id="SSF54523">
    <property type="entry name" value="Pili subunits"/>
    <property type="match status" value="1"/>
</dbReference>
<name>A0ABP4EGU6_9ACTN</name>
<dbReference type="Proteomes" id="UP001501581">
    <property type="component" value="Unassembled WGS sequence"/>
</dbReference>
<organism evidence="2 3">
    <name type="scientific">Nocardioides dubius</name>
    <dbReference type="NCBI Taxonomy" id="317019"/>
    <lineage>
        <taxon>Bacteria</taxon>
        <taxon>Bacillati</taxon>
        <taxon>Actinomycetota</taxon>
        <taxon>Actinomycetes</taxon>
        <taxon>Propionibacteriales</taxon>
        <taxon>Nocardioidaceae</taxon>
        <taxon>Nocardioides</taxon>
    </lineage>
</organism>
<dbReference type="InterPro" id="IPR012902">
    <property type="entry name" value="N_methyl_site"/>
</dbReference>
<sequence length="216" mass="22997">MQLKRSDHTPDEAPTDEGFTLVELVMTVAILGIVTVGLVGVVLSYFSTTVDTQARLTESQSVQFAAAYWQRDVASIGVRSYDSGTKTFPLQRSVGVTPACSLPSGMLVTTLAWSEYDEDDLDSTATPATVTVSYLTRPADGARELIRVRCTDATSDSVVVVARSLNAEPTVTCDVACGGSGNAVPTFIDLHLSAFEQGRTDDAAYTATLSGERRQS</sequence>